<dbReference type="HOGENOM" id="CLU_2429348_0_0_1"/>
<evidence type="ECO:0000313" key="2">
    <source>
        <dbReference type="Proteomes" id="UP000001070"/>
    </source>
</evidence>
<sequence length="91" mass="10140">MGMVVEVEVEAEADRQAVSVNVMHGIKRQTQNENVCWSFIMAATAAATNNSNNNNDGQRQGSSNNLVRNLSDNFHTIFKAEDTRHNAAYER</sequence>
<name>B4J2M8_DROGR</name>
<dbReference type="Proteomes" id="UP000001070">
    <property type="component" value="Unassembled WGS sequence"/>
</dbReference>
<dbReference type="AlphaFoldDB" id="B4J2M8"/>
<evidence type="ECO:0000313" key="1">
    <source>
        <dbReference type="EMBL" id="EDV97113.1"/>
    </source>
</evidence>
<dbReference type="EMBL" id="CH916366">
    <property type="protein sequence ID" value="EDV97113.1"/>
    <property type="molecule type" value="Genomic_DNA"/>
</dbReference>
<dbReference type="InParanoid" id="B4J2M8"/>
<keyword evidence="2" id="KW-1185">Reference proteome</keyword>
<organism evidence="2">
    <name type="scientific">Drosophila grimshawi</name>
    <name type="common">Hawaiian fruit fly</name>
    <name type="synonym">Idiomyia grimshawi</name>
    <dbReference type="NCBI Taxonomy" id="7222"/>
    <lineage>
        <taxon>Eukaryota</taxon>
        <taxon>Metazoa</taxon>
        <taxon>Ecdysozoa</taxon>
        <taxon>Arthropoda</taxon>
        <taxon>Hexapoda</taxon>
        <taxon>Insecta</taxon>
        <taxon>Pterygota</taxon>
        <taxon>Neoptera</taxon>
        <taxon>Endopterygota</taxon>
        <taxon>Diptera</taxon>
        <taxon>Brachycera</taxon>
        <taxon>Muscomorpha</taxon>
        <taxon>Ephydroidea</taxon>
        <taxon>Drosophilidae</taxon>
        <taxon>Drosophila</taxon>
        <taxon>Hawaiian Drosophila</taxon>
    </lineage>
</organism>
<gene>
    <name evidence="1" type="primary">Dgri\GH14845</name>
    <name evidence="1" type="ORF">Dgri_GH14845</name>
</gene>
<reference evidence="1 2" key="1">
    <citation type="journal article" date="2007" name="Nature">
        <title>Evolution of genes and genomes on the Drosophila phylogeny.</title>
        <authorList>
            <consortium name="Drosophila 12 Genomes Consortium"/>
            <person name="Clark A.G."/>
            <person name="Eisen M.B."/>
            <person name="Smith D.R."/>
            <person name="Bergman C.M."/>
            <person name="Oliver B."/>
            <person name="Markow T.A."/>
            <person name="Kaufman T.C."/>
            <person name="Kellis M."/>
            <person name="Gelbart W."/>
            <person name="Iyer V.N."/>
            <person name="Pollard D.A."/>
            <person name="Sackton T.B."/>
            <person name="Larracuente A.M."/>
            <person name="Singh N.D."/>
            <person name="Abad J.P."/>
            <person name="Abt D.N."/>
            <person name="Adryan B."/>
            <person name="Aguade M."/>
            <person name="Akashi H."/>
            <person name="Anderson W.W."/>
            <person name="Aquadro C.F."/>
            <person name="Ardell D.H."/>
            <person name="Arguello R."/>
            <person name="Artieri C.G."/>
            <person name="Barbash D.A."/>
            <person name="Barker D."/>
            <person name="Barsanti P."/>
            <person name="Batterham P."/>
            <person name="Batzoglou S."/>
            <person name="Begun D."/>
            <person name="Bhutkar A."/>
            <person name="Blanco E."/>
            <person name="Bosak S.A."/>
            <person name="Bradley R.K."/>
            <person name="Brand A.D."/>
            <person name="Brent M.R."/>
            <person name="Brooks A.N."/>
            <person name="Brown R.H."/>
            <person name="Butlin R.K."/>
            <person name="Caggese C."/>
            <person name="Calvi B.R."/>
            <person name="Bernardo de Carvalho A."/>
            <person name="Caspi A."/>
            <person name="Castrezana S."/>
            <person name="Celniker S.E."/>
            <person name="Chang J.L."/>
            <person name="Chapple C."/>
            <person name="Chatterji S."/>
            <person name="Chinwalla A."/>
            <person name="Civetta A."/>
            <person name="Clifton S.W."/>
            <person name="Comeron J.M."/>
            <person name="Costello J.C."/>
            <person name="Coyne J.A."/>
            <person name="Daub J."/>
            <person name="David R.G."/>
            <person name="Delcher A.L."/>
            <person name="Delehaunty K."/>
            <person name="Do C.B."/>
            <person name="Ebling H."/>
            <person name="Edwards K."/>
            <person name="Eickbush T."/>
            <person name="Evans J.D."/>
            <person name="Filipski A."/>
            <person name="Findeiss S."/>
            <person name="Freyhult E."/>
            <person name="Fulton L."/>
            <person name="Fulton R."/>
            <person name="Garcia A.C."/>
            <person name="Gardiner A."/>
            <person name="Garfield D.A."/>
            <person name="Garvin B.E."/>
            <person name="Gibson G."/>
            <person name="Gilbert D."/>
            <person name="Gnerre S."/>
            <person name="Godfrey J."/>
            <person name="Good R."/>
            <person name="Gotea V."/>
            <person name="Gravely B."/>
            <person name="Greenberg A.J."/>
            <person name="Griffiths-Jones S."/>
            <person name="Gross S."/>
            <person name="Guigo R."/>
            <person name="Gustafson E.A."/>
            <person name="Haerty W."/>
            <person name="Hahn M.W."/>
            <person name="Halligan D.L."/>
            <person name="Halpern A.L."/>
            <person name="Halter G.M."/>
            <person name="Han M.V."/>
            <person name="Heger A."/>
            <person name="Hillier L."/>
            <person name="Hinrichs A.S."/>
            <person name="Holmes I."/>
            <person name="Hoskins R.A."/>
            <person name="Hubisz M.J."/>
            <person name="Hultmark D."/>
            <person name="Huntley M.A."/>
            <person name="Jaffe D.B."/>
            <person name="Jagadeeshan S."/>
            <person name="Jeck W.R."/>
            <person name="Johnson J."/>
            <person name="Jones C.D."/>
            <person name="Jordan W.C."/>
            <person name="Karpen G.H."/>
            <person name="Kataoka E."/>
            <person name="Keightley P.D."/>
            <person name="Kheradpour P."/>
            <person name="Kirkness E.F."/>
            <person name="Koerich L.B."/>
            <person name="Kristiansen K."/>
            <person name="Kudrna D."/>
            <person name="Kulathinal R.J."/>
            <person name="Kumar S."/>
            <person name="Kwok R."/>
            <person name="Lander E."/>
            <person name="Langley C.H."/>
            <person name="Lapoint R."/>
            <person name="Lazzaro B.P."/>
            <person name="Lee S.J."/>
            <person name="Levesque L."/>
            <person name="Li R."/>
            <person name="Lin C.F."/>
            <person name="Lin M.F."/>
            <person name="Lindblad-Toh K."/>
            <person name="Llopart A."/>
            <person name="Long M."/>
            <person name="Low L."/>
            <person name="Lozovsky E."/>
            <person name="Lu J."/>
            <person name="Luo M."/>
            <person name="Machado C.A."/>
            <person name="Makalowski W."/>
            <person name="Marzo M."/>
            <person name="Matsuda M."/>
            <person name="Matzkin L."/>
            <person name="McAllister B."/>
            <person name="McBride C.S."/>
            <person name="McKernan B."/>
            <person name="McKernan K."/>
            <person name="Mendez-Lago M."/>
            <person name="Minx P."/>
            <person name="Mollenhauer M.U."/>
            <person name="Montooth K."/>
            <person name="Mount S.M."/>
            <person name="Mu X."/>
            <person name="Myers E."/>
            <person name="Negre B."/>
            <person name="Newfeld S."/>
            <person name="Nielsen R."/>
            <person name="Noor M.A."/>
            <person name="O'Grady P."/>
            <person name="Pachter L."/>
            <person name="Papaceit M."/>
            <person name="Parisi M.J."/>
            <person name="Parisi M."/>
            <person name="Parts L."/>
            <person name="Pedersen J.S."/>
            <person name="Pesole G."/>
            <person name="Phillippy A.M."/>
            <person name="Ponting C.P."/>
            <person name="Pop M."/>
            <person name="Porcelli D."/>
            <person name="Powell J.R."/>
            <person name="Prohaska S."/>
            <person name="Pruitt K."/>
            <person name="Puig M."/>
            <person name="Quesneville H."/>
            <person name="Ram K.R."/>
            <person name="Rand D."/>
            <person name="Rasmussen M.D."/>
            <person name="Reed L.K."/>
            <person name="Reenan R."/>
            <person name="Reily A."/>
            <person name="Remington K.A."/>
            <person name="Rieger T.T."/>
            <person name="Ritchie M.G."/>
            <person name="Robin C."/>
            <person name="Rogers Y.H."/>
            <person name="Rohde C."/>
            <person name="Rozas J."/>
            <person name="Rubenfield M.J."/>
            <person name="Ruiz A."/>
            <person name="Russo S."/>
            <person name="Salzberg S.L."/>
            <person name="Sanchez-Gracia A."/>
            <person name="Saranga D.J."/>
            <person name="Sato H."/>
            <person name="Schaeffer S.W."/>
            <person name="Schatz M.C."/>
            <person name="Schlenke T."/>
            <person name="Schwartz R."/>
            <person name="Segarra C."/>
            <person name="Singh R.S."/>
            <person name="Sirot L."/>
            <person name="Sirota M."/>
            <person name="Sisneros N.B."/>
            <person name="Smith C.D."/>
            <person name="Smith T.F."/>
            <person name="Spieth J."/>
            <person name="Stage D.E."/>
            <person name="Stark A."/>
            <person name="Stephan W."/>
            <person name="Strausberg R.L."/>
            <person name="Strempel S."/>
            <person name="Sturgill D."/>
            <person name="Sutton G."/>
            <person name="Sutton G.G."/>
            <person name="Tao W."/>
            <person name="Teichmann S."/>
            <person name="Tobari Y.N."/>
            <person name="Tomimura Y."/>
            <person name="Tsolas J.M."/>
            <person name="Valente V.L."/>
            <person name="Venter E."/>
            <person name="Venter J.C."/>
            <person name="Vicario S."/>
            <person name="Vieira F.G."/>
            <person name="Vilella A.J."/>
            <person name="Villasante A."/>
            <person name="Walenz B."/>
            <person name="Wang J."/>
            <person name="Wasserman M."/>
            <person name="Watts T."/>
            <person name="Wilson D."/>
            <person name="Wilson R.K."/>
            <person name="Wing R.A."/>
            <person name="Wolfner M.F."/>
            <person name="Wong A."/>
            <person name="Wong G.K."/>
            <person name="Wu C.I."/>
            <person name="Wu G."/>
            <person name="Yamamoto D."/>
            <person name="Yang H.P."/>
            <person name="Yang S.P."/>
            <person name="Yorke J.A."/>
            <person name="Yoshida K."/>
            <person name="Zdobnov E."/>
            <person name="Zhang P."/>
            <person name="Zhang Y."/>
            <person name="Zimin A.V."/>
            <person name="Baldwin J."/>
            <person name="Abdouelleil A."/>
            <person name="Abdulkadir J."/>
            <person name="Abebe A."/>
            <person name="Abera B."/>
            <person name="Abreu J."/>
            <person name="Acer S.C."/>
            <person name="Aftuck L."/>
            <person name="Alexander A."/>
            <person name="An P."/>
            <person name="Anderson E."/>
            <person name="Anderson S."/>
            <person name="Arachi H."/>
            <person name="Azer M."/>
            <person name="Bachantsang P."/>
            <person name="Barry A."/>
            <person name="Bayul T."/>
            <person name="Berlin A."/>
            <person name="Bessette D."/>
            <person name="Bloom T."/>
            <person name="Blye J."/>
            <person name="Boguslavskiy L."/>
            <person name="Bonnet C."/>
            <person name="Boukhgalter B."/>
            <person name="Bourzgui I."/>
            <person name="Brown A."/>
            <person name="Cahill P."/>
            <person name="Channer S."/>
            <person name="Cheshatsang Y."/>
            <person name="Chuda L."/>
            <person name="Citroen M."/>
            <person name="Collymore A."/>
            <person name="Cooke P."/>
            <person name="Costello M."/>
            <person name="D'Aco K."/>
            <person name="Daza R."/>
            <person name="De Haan G."/>
            <person name="DeGray S."/>
            <person name="DeMaso C."/>
            <person name="Dhargay N."/>
            <person name="Dooley K."/>
            <person name="Dooley E."/>
            <person name="Doricent M."/>
            <person name="Dorje P."/>
            <person name="Dorjee K."/>
            <person name="Dupes A."/>
            <person name="Elong R."/>
            <person name="Falk J."/>
            <person name="Farina A."/>
            <person name="Faro S."/>
            <person name="Ferguson D."/>
            <person name="Fisher S."/>
            <person name="Foley C.D."/>
            <person name="Franke A."/>
            <person name="Friedrich D."/>
            <person name="Gadbois L."/>
            <person name="Gearin G."/>
            <person name="Gearin C.R."/>
            <person name="Giannoukos G."/>
            <person name="Goode T."/>
            <person name="Graham J."/>
            <person name="Grandbois E."/>
            <person name="Grewal S."/>
            <person name="Gyaltsen K."/>
            <person name="Hafez N."/>
            <person name="Hagos B."/>
            <person name="Hall J."/>
            <person name="Henson C."/>
            <person name="Hollinger A."/>
            <person name="Honan T."/>
            <person name="Huard M.D."/>
            <person name="Hughes L."/>
            <person name="Hurhula B."/>
            <person name="Husby M.E."/>
            <person name="Kamat A."/>
            <person name="Kanga B."/>
            <person name="Kashin S."/>
            <person name="Khazanovich D."/>
            <person name="Kisner P."/>
            <person name="Lance K."/>
            <person name="Lara M."/>
            <person name="Lee W."/>
            <person name="Lennon N."/>
            <person name="Letendre F."/>
            <person name="LeVine R."/>
            <person name="Lipovsky A."/>
            <person name="Liu X."/>
            <person name="Liu J."/>
            <person name="Liu S."/>
            <person name="Lokyitsang T."/>
            <person name="Lokyitsang Y."/>
            <person name="Lubonja R."/>
            <person name="Lui A."/>
            <person name="MacDonald P."/>
            <person name="Magnisalis V."/>
            <person name="Maru K."/>
            <person name="Matthews C."/>
            <person name="McCusker W."/>
            <person name="McDonough S."/>
            <person name="Mehta T."/>
            <person name="Meldrim J."/>
            <person name="Meneus L."/>
            <person name="Mihai O."/>
            <person name="Mihalev A."/>
            <person name="Mihova T."/>
            <person name="Mittelman R."/>
            <person name="Mlenga V."/>
            <person name="Montmayeur A."/>
            <person name="Mulrain L."/>
            <person name="Navidi A."/>
            <person name="Naylor J."/>
            <person name="Negash T."/>
            <person name="Nguyen T."/>
            <person name="Nguyen N."/>
            <person name="Nicol R."/>
            <person name="Norbu C."/>
            <person name="Norbu N."/>
            <person name="Novod N."/>
            <person name="O'Neill B."/>
            <person name="Osman S."/>
            <person name="Markiewicz E."/>
            <person name="Oyono O.L."/>
            <person name="Patti C."/>
            <person name="Phunkhang P."/>
            <person name="Pierre F."/>
            <person name="Priest M."/>
            <person name="Raghuraman S."/>
            <person name="Rege F."/>
            <person name="Reyes R."/>
            <person name="Rise C."/>
            <person name="Rogov P."/>
            <person name="Ross K."/>
            <person name="Ryan E."/>
            <person name="Settipalli S."/>
            <person name="Shea T."/>
            <person name="Sherpa N."/>
            <person name="Shi L."/>
            <person name="Shih D."/>
            <person name="Sparrow T."/>
            <person name="Spaulding J."/>
            <person name="Stalker J."/>
            <person name="Stange-Thomann N."/>
            <person name="Stavropoulos S."/>
            <person name="Stone C."/>
            <person name="Strader C."/>
            <person name="Tesfaye S."/>
            <person name="Thomson T."/>
            <person name="Thoulutsang Y."/>
            <person name="Thoulutsang D."/>
            <person name="Topham K."/>
            <person name="Topping I."/>
            <person name="Tsamla T."/>
            <person name="Vassiliev H."/>
            <person name="Vo A."/>
            <person name="Wangchuk T."/>
            <person name="Wangdi T."/>
            <person name="Weiand M."/>
            <person name="Wilkinson J."/>
            <person name="Wilson A."/>
            <person name="Yadav S."/>
            <person name="Young G."/>
            <person name="Yu Q."/>
            <person name="Zembek L."/>
            <person name="Zhong D."/>
            <person name="Zimmer A."/>
            <person name="Zwirko Z."/>
            <person name="Jaffe D.B."/>
            <person name="Alvarez P."/>
            <person name="Brockman W."/>
            <person name="Butler J."/>
            <person name="Chin C."/>
            <person name="Gnerre S."/>
            <person name="Grabherr M."/>
            <person name="Kleber M."/>
            <person name="Mauceli E."/>
            <person name="MacCallum I."/>
        </authorList>
    </citation>
    <scope>NUCLEOTIDE SEQUENCE [LARGE SCALE GENOMIC DNA]</scope>
    <source>
        <strain evidence="2">Tucson 15287-2541.00</strain>
    </source>
</reference>
<accession>B4J2M8</accession>
<protein>
    <submittedName>
        <fullName evidence="1">GH14845</fullName>
    </submittedName>
</protein>
<proteinExistence type="predicted"/>